<proteinExistence type="inferred from homology"/>
<name>A0A2N9W388_9HYPH</name>
<dbReference type="KEGG" id="pht:BLM14_22000"/>
<dbReference type="AlphaFoldDB" id="A0A2N9W388"/>
<evidence type="ECO:0000313" key="2">
    <source>
        <dbReference type="EMBL" id="PIO46206.1"/>
    </source>
</evidence>
<organism evidence="2 3">
    <name type="scientific">Phyllobacterium zundukense</name>
    <dbReference type="NCBI Taxonomy" id="1867719"/>
    <lineage>
        <taxon>Bacteria</taxon>
        <taxon>Pseudomonadati</taxon>
        <taxon>Pseudomonadota</taxon>
        <taxon>Alphaproteobacteria</taxon>
        <taxon>Hyphomicrobiales</taxon>
        <taxon>Phyllobacteriaceae</taxon>
        <taxon>Phyllobacterium</taxon>
    </lineage>
</organism>
<dbReference type="EMBL" id="MZMT01000005">
    <property type="protein sequence ID" value="PIO46206.1"/>
    <property type="molecule type" value="Genomic_DNA"/>
</dbReference>
<dbReference type="SUPFAM" id="SSF143120">
    <property type="entry name" value="YefM-like"/>
    <property type="match status" value="1"/>
</dbReference>
<comment type="caution">
    <text evidence="2">The sequence shown here is derived from an EMBL/GenBank/DDBJ whole genome shotgun (WGS) entry which is preliminary data.</text>
</comment>
<accession>A0A2N9W388</accession>
<dbReference type="OrthoDB" id="165038at2"/>
<dbReference type="InterPro" id="IPR036165">
    <property type="entry name" value="YefM-like_sf"/>
</dbReference>
<dbReference type="NCBIfam" id="TIGR01552">
    <property type="entry name" value="phd_fam"/>
    <property type="match status" value="1"/>
</dbReference>
<keyword evidence="3" id="KW-1185">Reference proteome</keyword>
<reference evidence="2 3" key="1">
    <citation type="journal article" date="2017" name="Int J Environ Stud">
        <title>Does the Miocene-Pliocene relict legume Oxytropis triphylla form nitrogen-fixing nodules with a combination of bacterial strains?</title>
        <authorList>
            <person name="Safronova V."/>
            <person name="Belimov A."/>
            <person name="Sazanova A."/>
            <person name="Kuznetsova I."/>
            <person name="Popova J."/>
            <person name="Andronov E."/>
            <person name="Verkhozina A."/>
            <person name="Tikhonovich I."/>
        </authorList>
    </citation>
    <scope>NUCLEOTIDE SEQUENCE [LARGE SCALE GENOMIC DNA]</scope>
    <source>
        <strain evidence="2 3">Tri-38</strain>
    </source>
</reference>
<evidence type="ECO:0000256" key="1">
    <source>
        <dbReference type="ARBA" id="ARBA00009981"/>
    </source>
</evidence>
<dbReference type="Gene3D" id="3.40.1620.10">
    <property type="entry name" value="YefM-like domain"/>
    <property type="match status" value="1"/>
</dbReference>
<dbReference type="Proteomes" id="UP000232163">
    <property type="component" value="Unassembled WGS sequence"/>
</dbReference>
<gene>
    <name evidence="2" type="ORF">B5P45_03615</name>
</gene>
<sequence>MPTFSLTELGNKSGEVIEAAFRGPVDITSRGKRKFVLLTADQFDRLKHGASAQRVHRADRLGAKEREHFLVGLDQIATEDSGQDD</sequence>
<protein>
    <submittedName>
        <fullName evidence="2">Prevent-host-death protein</fullName>
    </submittedName>
</protein>
<evidence type="ECO:0000313" key="3">
    <source>
        <dbReference type="Proteomes" id="UP000232163"/>
    </source>
</evidence>
<comment type="similarity">
    <text evidence="1">Belongs to the phD/YefM antitoxin family.</text>
</comment>
<dbReference type="RefSeq" id="WP_100002052.1">
    <property type="nucleotide sequence ID" value="NZ_CP017941.1"/>
</dbReference>